<accession>E6PU64</accession>
<proteinExistence type="predicted"/>
<dbReference type="GO" id="GO:0090313">
    <property type="term" value="P:regulation of protein targeting to membrane"/>
    <property type="evidence" value="ECO:0007669"/>
    <property type="project" value="TreeGrafter"/>
</dbReference>
<dbReference type="EMBL" id="CABM01000053">
    <property type="protein sequence ID" value="CBH98471.1"/>
    <property type="molecule type" value="Genomic_DNA"/>
</dbReference>
<sequence>MLRQAATMGNKLIKSAVAALIAIGILVVGGVGLVLLAFDPNQYKAALISAVQQRYHRTLQLPGTIELRLFPPFTLNTGPMRLSEPGSNALFAQASDMRLHLNLLALLQRQIVVDRIVLDAPHIVVQRNTQGQFNFDDLLPKADTAPSSAASPPAKPTAPVGMLVRKLSINGGDIALSDARTGVSGRFSGLSLELSGLGEPALSPMSLSARATFTKPLLDANFSLKGQLQAAPHNPLLLQDFMLRSDGNILGIKKLLGNVSGSLSYTPAPAASPLAAAAGEPEPKPQPGRDGGLQLQNVQIKAQGQNAKGEPLQFDASLPLFDWSGNSIQLGALQARALLGAAPRTLHLELEAPACSGPAAKLAIPGLRFDLQQGQGPQAPGLHASLQGALNLDLPGLQASFDAARLQGSWRADSPQAQALAFDLQGRLSYAQAGAEASFALAGQAGPAKVQLTGASKQGAITLQADADRLDLDALLGTHATVASAQPSTAKPVPKAGTPAAAPIDLTPLKDLQLDARLQLGSLRFKGMQWNALTAHVRDDGNTLSVDPFAMQGYGGTLGGTLQVDLNHAGYALMQTAQHLQIQPIIQALSGYDLLLGTADAQLALTTRGASTTALLGALDGTAQFEVRNGAIKGFNLAQSLRQAGNLLRLRQDSLGSTSGQERTDFSSLSVSFQLAQGVASSRDLNVQSPLLRVGGEGRVDLPARTLDYVLRPTLVGTPAGQGGPHAAALKGLTVPVRISGAFSRPQYAVLWSQAAGGAIESALKNRAEQELQKRLGVKDRQQLRGQLQNRLKGSLR</sequence>
<feature type="domain" description="AsmA" evidence="2">
    <location>
        <begin position="452"/>
        <end position="685"/>
    </location>
</feature>
<dbReference type="InterPro" id="IPR052894">
    <property type="entry name" value="AsmA-related"/>
</dbReference>
<evidence type="ECO:0000313" key="3">
    <source>
        <dbReference type="EMBL" id="CBH98471.1"/>
    </source>
</evidence>
<organism evidence="3">
    <name type="scientific">mine drainage metagenome</name>
    <dbReference type="NCBI Taxonomy" id="410659"/>
    <lineage>
        <taxon>unclassified sequences</taxon>
        <taxon>metagenomes</taxon>
        <taxon>ecological metagenomes</taxon>
    </lineage>
</organism>
<evidence type="ECO:0000256" key="1">
    <source>
        <dbReference type="SAM" id="Phobius"/>
    </source>
</evidence>
<keyword evidence="1" id="KW-1133">Transmembrane helix</keyword>
<dbReference type="AlphaFoldDB" id="E6PU64"/>
<dbReference type="PANTHER" id="PTHR30441:SF4">
    <property type="entry name" value="PROTEIN ASMA"/>
    <property type="match status" value="1"/>
</dbReference>
<dbReference type="InterPro" id="IPR007844">
    <property type="entry name" value="AsmA"/>
</dbReference>
<gene>
    <name evidence="3" type="ORF">CARN2_3949</name>
</gene>
<dbReference type="Pfam" id="PF05170">
    <property type="entry name" value="AsmA"/>
    <property type="match status" value="2"/>
</dbReference>
<reference evidence="3" key="1">
    <citation type="submission" date="2009-10" db="EMBL/GenBank/DDBJ databases">
        <title>Diversity of trophic interactions inside an arsenic-rich microbial ecosystem.</title>
        <authorList>
            <person name="Bertin P.N."/>
            <person name="Heinrich-Salmeron A."/>
            <person name="Pelletier E."/>
            <person name="Goulhen-Chollet F."/>
            <person name="Arsene-Ploetze F."/>
            <person name="Gallien S."/>
            <person name="Calteau A."/>
            <person name="Vallenet D."/>
            <person name="Casiot C."/>
            <person name="Chane-Woon-Ming B."/>
            <person name="Giloteaux L."/>
            <person name="Barakat M."/>
            <person name="Bonnefoy V."/>
            <person name="Bruneel O."/>
            <person name="Chandler M."/>
            <person name="Cleiss J."/>
            <person name="Duran R."/>
            <person name="Elbaz-Poulichet F."/>
            <person name="Fonknechten N."/>
            <person name="Lauga B."/>
            <person name="Mornico D."/>
            <person name="Ortet P."/>
            <person name="Schaeffer C."/>
            <person name="Siguier P."/>
            <person name="Alexander Thil Smith A."/>
            <person name="Van Dorsselaer A."/>
            <person name="Weissenbach J."/>
            <person name="Medigue C."/>
            <person name="Le Paslier D."/>
        </authorList>
    </citation>
    <scope>NUCLEOTIDE SEQUENCE</scope>
</reference>
<protein>
    <recommendedName>
        <fullName evidence="2">AsmA domain-containing protein</fullName>
    </recommendedName>
</protein>
<keyword evidence="1" id="KW-0472">Membrane</keyword>
<name>E6PU64_9ZZZZ</name>
<feature type="domain" description="AsmA" evidence="2">
    <location>
        <begin position="11"/>
        <end position="213"/>
    </location>
</feature>
<dbReference type="GO" id="GO:0005886">
    <property type="term" value="C:plasma membrane"/>
    <property type="evidence" value="ECO:0007669"/>
    <property type="project" value="TreeGrafter"/>
</dbReference>
<dbReference type="PANTHER" id="PTHR30441">
    <property type="entry name" value="DUF748 DOMAIN-CONTAINING PROTEIN"/>
    <property type="match status" value="1"/>
</dbReference>
<evidence type="ECO:0000259" key="2">
    <source>
        <dbReference type="Pfam" id="PF05170"/>
    </source>
</evidence>
<comment type="caution">
    <text evidence="3">The sequence shown here is derived from an EMBL/GenBank/DDBJ whole genome shotgun (WGS) entry which is preliminary data.</text>
</comment>
<keyword evidence="1" id="KW-0812">Transmembrane</keyword>
<feature type="transmembrane region" description="Helical" evidence="1">
    <location>
        <begin position="12"/>
        <end position="38"/>
    </location>
</feature>